<feature type="signal peptide" evidence="2">
    <location>
        <begin position="1"/>
        <end position="16"/>
    </location>
</feature>
<dbReference type="EMBL" id="PTQR01000068">
    <property type="protein sequence ID" value="TKX22228.1"/>
    <property type="molecule type" value="Genomic_DNA"/>
</dbReference>
<reference evidence="3 4" key="1">
    <citation type="submission" date="2018-02" db="EMBL/GenBank/DDBJ databases">
        <title>Draft genome sequences of Elsinoe sp., causing black scab on jojoba.</title>
        <authorList>
            <person name="Stodart B."/>
            <person name="Jeffress S."/>
            <person name="Ash G."/>
            <person name="Arun Chinnappa K."/>
        </authorList>
    </citation>
    <scope>NUCLEOTIDE SEQUENCE [LARGE SCALE GENOMIC DNA]</scope>
    <source>
        <strain evidence="3 4">Hillstone_2</strain>
    </source>
</reference>
<protein>
    <submittedName>
        <fullName evidence="3">Uncharacterized protein</fullName>
    </submittedName>
</protein>
<dbReference type="AlphaFoldDB" id="A0A4U7AUT6"/>
<gene>
    <name evidence="3" type="ORF">C1H76_5517</name>
</gene>
<proteinExistence type="predicted"/>
<evidence type="ECO:0000256" key="2">
    <source>
        <dbReference type="SAM" id="SignalP"/>
    </source>
</evidence>
<name>A0A4U7AUT6_9PEZI</name>
<accession>A0A4U7AUT6</accession>
<feature type="chain" id="PRO_5020243466" evidence="2">
    <location>
        <begin position="17"/>
        <end position="302"/>
    </location>
</feature>
<evidence type="ECO:0000313" key="3">
    <source>
        <dbReference type="EMBL" id="TKX22228.1"/>
    </source>
</evidence>
<evidence type="ECO:0000313" key="4">
    <source>
        <dbReference type="Proteomes" id="UP000308133"/>
    </source>
</evidence>
<keyword evidence="2" id="KW-0732">Signal</keyword>
<feature type="region of interest" description="Disordered" evidence="1">
    <location>
        <begin position="17"/>
        <end position="101"/>
    </location>
</feature>
<feature type="compositionally biased region" description="Low complexity" evidence="1">
    <location>
        <begin position="17"/>
        <end position="37"/>
    </location>
</feature>
<comment type="caution">
    <text evidence="3">The sequence shown here is derived from an EMBL/GenBank/DDBJ whole genome shotgun (WGS) entry which is preliminary data.</text>
</comment>
<feature type="region of interest" description="Disordered" evidence="1">
    <location>
        <begin position="175"/>
        <end position="273"/>
    </location>
</feature>
<organism evidence="3 4">
    <name type="scientific">Elsinoe australis</name>
    <dbReference type="NCBI Taxonomy" id="40998"/>
    <lineage>
        <taxon>Eukaryota</taxon>
        <taxon>Fungi</taxon>
        <taxon>Dikarya</taxon>
        <taxon>Ascomycota</taxon>
        <taxon>Pezizomycotina</taxon>
        <taxon>Dothideomycetes</taxon>
        <taxon>Dothideomycetidae</taxon>
        <taxon>Myriangiales</taxon>
        <taxon>Elsinoaceae</taxon>
        <taxon>Elsinoe</taxon>
    </lineage>
</organism>
<sequence length="302" mass="32255">MRFFLVSTALLGITAAAPASKRPSSATSTSSSSLSSRILWAKQKTASEIAPSHHAKIQKATPYKKDSLTATHAEPPNRQFPGGLVTTVNKPTAGGKAGAAEWQEEAARVAPNEAAVAAEREKNMAPKIQAQKKEKGRLFAEGNPTDARRVKPLPGSDPISKIHVEQQLGKEVQKIRGGNTLPPTNTGSVQGPTHFTQSQKPTSFKPGRVDGPNQPGCGLVNDERQRTGEPTTNYVKPADIPASDKASLAAKDGAAKARQAAAAQAQKSGGMHRRGKVYIERPRNCWEAEWDATHWVWAGPAR</sequence>
<feature type="compositionally biased region" description="Polar residues" evidence="1">
    <location>
        <begin position="181"/>
        <end position="202"/>
    </location>
</feature>
<feature type="compositionally biased region" description="Low complexity" evidence="1">
    <location>
        <begin position="243"/>
        <end position="269"/>
    </location>
</feature>
<dbReference type="Proteomes" id="UP000308133">
    <property type="component" value="Unassembled WGS sequence"/>
</dbReference>
<evidence type="ECO:0000256" key="1">
    <source>
        <dbReference type="SAM" id="MobiDB-lite"/>
    </source>
</evidence>